<dbReference type="InterPro" id="IPR000887">
    <property type="entry name" value="Aldlse_KDPG_KHG"/>
</dbReference>
<dbReference type="Pfam" id="PF01081">
    <property type="entry name" value="Aldolase"/>
    <property type="match status" value="1"/>
</dbReference>
<evidence type="ECO:0000256" key="2">
    <source>
        <dbReference type="ARBA" id="ARBA00006906"/>
    </source>
</evidence>
<keyword evidence="5" id="KW-0119">Carbohydrate metabolism</keyword>
<dbReference type="InterPro" id="IPR013785">
    <property type="entry name" value="Aldolase_TIM"/>
</dbReference>
<comment type="similarity">
    <text evidence="2">Belongs to the KHG/KDPG aldolase family.</text>
</comment>
<protein>
    <submittedName>
        <fullName evidence="6">2-keto-3-deoxygluconate-6-phosphate aldolase</fullName>
    </submittedName>
</protein>
<gene>
    <name evidence="6" type="primary">kdgA</name>
    <name evidence="6" type="ORF">SAPIS_v1c04380</name>
</gene>
<dbReference type="HOGENOM" id="CLU_077795_2_0_14"/>
<dbReference type="CDD" id="cd00452">
    <property type="entry name" value="KDPG_aldolase"/>
    <property type="match status" value="1"/>
</dbReference>
<proteinExistence type="inferred from homology"/>
<evidence type="ECO:0000313" key="6">
    <source>
        <dbReference type="EMBL" id="AHB36283.1"/>
    </source>
</evidence>
<keyword evidence="4" id="KW-0456">Lyase</keyword>
<dbReference type="SUPFAM" id="SSF51569">
    <property type="entry name" value="Aldolase"/>
    <property type="match status" value="1"/>
</dbReference>
<dbReference type="GO" id="GO:0016829">
    <property type="term" value="F:lyase activity"/>
    <property type="evidence" value="ECO:0007669"/>
    <property type="project" value="UniProtKB-KW"/>
</dbReference>
<evidence type="ECO:0000256" key="5">
    <source>
        <dbReference type="ARBA" id="ARBA00023277"/>
    </source>
</evidence>
<dbReference type="PATRIC" id="fig|1276258.3.peg.439"/>
<sequence length="212" mass="23851">MKNIKEILQKEKLVAVIRTSSIDKALLTIKACLEGGFKFIEITFTIPDVEKVLQEVDKIKKTYNCIIGAGTVMNINQAKLAYKYQCDFIVSPNFSIDISNFCLEKNLLYIPGAMTINEITTINKQGWDLIKLFPANNFEKNFINTLKGPLPDIEVMPTGGVDLDNFIFWLNGGAFACGIGNHLSNLIEDNDDYKGTIALARKYIEKVNKWES</sequence>
<reference evidence="6 7" key="1">
    <citation type="journal article" date="2014" name="Genome Announc.">
        <title>Complete Genome Sequence of Spiroplasma apis B31T (ATCC 33834), a Bacterium Associated with May Disease of Honeybees (Apis mellifera).</title>
        <authorList>
            <person name="Ku C."/>
            <person name="Lo W.S."/>
            <person name="Chen L.L."/>
            <person name="Kuo C.H."/>
        </authorList>
    </citation>
    <scope>NUCLEOTIDE SEQUENCE [LARGE SCALE GENOMIC DNA]</scope>
    <source>
        <strain evidence="6">B31</strain>
    </source>
</reference>
<dbReference type="NCBIfam" id="TIGR01182">
    <property type="entry name" value="eda"/>
    <property type="match status" value="1"/>
</dbReference>
<dbReference type="PANTHER" id="PTHR30246">
    <property type="entry name" value="2-KETO-3-DEOXY-6-PHOSPHOGLUCONATE ALDOLASE"/>
    <property type="match status" value="1"/>
</dbReference>
<dbReference type="KEGG" id="sapi:SAPIS_v1c04380"/>
<dbReference type="PANTHER" id="PTHR30246:SF1">
    <property type="entry name" value="2-DEHYDRO-3-DEOXY-6-PHOSPHOGALACTONATE ALDOLASE-RELATED"/>
    <property type="match status" value="1"/>
</dbReference>
<evidence type="ECO:0000313" key="7">
    <source>
        <dbReference type="Proteomes" id="UP000018550"/>
    </source>
</evidence>
<evidence type="ECO:0000256" key="1">
    <source>
        <dbReference type="ARBA" id="ARBA00004761"/>
    </source>
</evidence>
<comment type="subunit">
    <text evidence="3">Homotrimer.</text>
</comment>
<dbReference type="eggNOG" id="COG0800">
    <property type="taxonomic scope" value="Bacteria"/>
</dbReference>
<evidence type="ECO:0000256" key="3">
    <source>
        <dbReference type="ARBA" id="ARBA00011233"/>
    </source>
</evidence>
<organism evidence="6 7">
    <name type="scientific">Spiroplasma apis B31</name>
    <dbReference type="NCBI Taxonomy" id="1276258"/>
    <lineage>
        <taxon>Bacteria</taxon>
        <taxon>Bacillati</taxon>
        <taxon>Mycoplasmatota</taxon>
        <taxon>Mollicutes</taxon>
        <taxon>Entomoplasmatales</taxon>
        <taxon>Spiroplasmataceae</taxon>
        <taxon>Spiroplasma</taxon>
    </lineage>
</organism>
<dbReference type="RefSeq" id="WP_023789224.1">
    <property type="nucleotide sequence ID" value="NC_022998.1"/>
</dbReference>
<accession>V5RII1</accession>
<dbReference type="STRING" id="1276258.SAPIS_v1c04380"/>
<dbReference type="Gene3D" id="3.20.20.70">
    <property type="entry name" value="Aldolase class I"/>
    <property type="match status" value="1"/>
</dbReference>
<dbReference type="AlphaFoldDB" id="V5RII1"/>
<evidence type="ECO:0000256" key="4">
    <source>
        <dbReference type="ARBA" id="ARBA00023239"/>
    </source>
</evidence>
<dbReference type="EMBL" id="CP006682">
    <property type="protein sequence ID" value="AHB36283.1"/>
    <property type="molecule type" value="Genomic_DNA"/>
</dbReference>
<name>V5RII1_SPIAP</name>
<comment type="pathway">
    <text evidence="1">Carbohydrate acid metabolism.</text>
</comment>
<dbReference type="Proteomes" id="UP000018550">
    <property type="component" value="Chromosome"/>
</dbReference>
<keyword evidence="7" id="KW-1185">Reference proteome</keyword>